<comment type="subunit">
    <text evidence="5">The complex is composed of two ATP-binding proteins (WtpC), two transmembrane proteins (WtpB) and a solute-binding protein (WtpA).</text>
</comment>
<dbReference type="InterPro" id="IPR005670">
    <property type="entry name" value="PstB-like"/>
</dbReference>
<evidence type="ECO:0000256" key="7">
    <source>
        <dbReference type="ARBA" id="ARBA00041133"/>
    </source>
</evidence>
<evidence type="ECO:0000256" key="6">
    <source>
        <dbReference type="ARBA" id="ARBA00039025"/>
    </source>
</evidence>
<dbReference type="GO" id="GO:1901238">
    <property type="term" value="F:ABC-type tungstate transporter activity"/>
    <property type="evidence" value="ECO:0007669"/>
    <property type="project" value="UniProtKB-EC"/>
</dbReference>
<dbReference type="GO" id="GO:0035435">
    <property type="term" value="P:phosphate ion transmembrane transport"/>
    <property type="evidence" value="ECO:0007669"/>
    <property type="project" value="InterPro"/>
</dbReference>
<evidence type="ECO:0000256" key="4">
    <source>
        <dbReference type="ARBA" id="ARBA00038307"/>
    </source>
</evidence>
<dbReference type="EMBL" id="AP011526">
    <property type="protein sequence ID" value="BAP61209.1"/>
    <property type="molecule type" value="Genomic_DNA"/>
</dbReference>
<keyword evidence="3 10" id="KW-0067">ATP-binding</keyword>
<dbReference type="InterPro" id="IPR050093">
    <property type="entry name" value="ABC_SmlMolc_Importer"/>
</dbReference>
<dbReference type="EC" id="7.3.2.6" evidence="6"/>
<dbReference type="PROSITE" id="PS00211">
    <property type="entry name" value="ABC_TRANSPORTER_1"/>
    <property type="match status" value="1"/>
</dbReference>
<keyword evidence="2" id="KW-0547">Nucleotide-binding</keyword>
<dbReference type="SUPFAM" id="SSF52540">
    <property type="entry name" value="P-loop containing nucleoside triphosphate hydrolases"/>
    <property type="match status" value="1"/>
</dbReference>
<dbReference type="PANTHER" id="PTHR42781:SF9">
    <property type="entry name" value="AMINO ACID ABC TRANSPORTER, ATP-BINDING PROTEIN-RELATED"/>
    <property type="match status" value="1"/>
</dbReference>
<dbReference type="Gene3D" id="3.40.50.300">
    <property type="entry name" value="P-loop containing nucleotide triphosphate hydrolases"/>
    <property type="match status" value="1"/>
</dbReference>
<dbReference type="AlphaFoldDB" id="A0A2Z5PDI1"/>
<dbReference type="InterPro" id="IPR017871">
    <property type="entry name" value="ABC_transporter-like_CS"/>
</dbReference>
<gene>
    <name evidence="10" type="ORF">MMKA1_10920</name>
</gene>
<evidence type="ECO:0000259" key="9">
    <source>
        <dbReference type="PROSITE" id="PS50893"/>
    </source>
</evidence>
<dbReference type="GO" id="GO:0016887">
    <property type="term" value="F:ATP hydrolysis activity"/>
    <property type="evidence" value="ECO:0007669"/>
    <property type="project" value="InterPro"/>
</dbReference>
<keyword evidence="1" id="KW-0813">Transport</keyword>
<proteinExistence type="inferred from homology"/>
<comment type="catalytic activity">
    <reaction evidence="8">
        <text>tungstate(in) + ATP + H2O = tungstate(out) + ADP + phosphate + H(+)</text>
        <dbReference type="Rhea" id="RHEA:35027"/>
        <dbReference type="ChEBI" id="CHEBI:15377"/>
        <dbReference type="ChEBI" id="CHEBI:15378"/>
        <dbReference type="ChEBI" id="CHEBI:30616"/>
        <dbReference type="ChEBI" id="CHEBI:43474"/>
        <dbReference type="ChEBI" id="CHEBI:46502"/>
        <dbReference type="ChEBI" id="CHEBI:456216"/>
        <dbReference type="EC" id="7.3.2.6"/>
    </reaction>
</comment>
<dbReference type="GO" id="GO:0005315">
    <property type="term" value="F:phosphate transmembrane transporter activity"/>
    <property type="evidence" value="ECO:0007669"/>
    <property type="project" value="InterPro"/>
</dbReference>
<dbReference type="InterPro" id="IPR003593">
    <property type="entry name" value="AAA+_ATPase"/>
</dbReference>
<dbReference type="GO" id="GO:0016020">
    <property type="term" value="C:membrane"/>
    <property type="evidence" value="ECO:0007669"/>
    <property type="project" value="InterPro"/>
</dbReference>
<dbReference type="InterPro" id="IPR003439">
    <property type="entry name" value="ABC_transporter-like_ATP-bd"/>
</dbReference>
<dbReference type="InterPro" id="IPR027417">
    <property type="entry name" value="P-loop_NTPase"/>
</dbReference>
<reference evidence="10 11" key="1">
    <citation type="submission" date="2009-06" db="EMBL/GenBank/DDBJ databases">
        <title>Molecular Evidence for Microbiologically Influenced Corrosion from genome of Methanogen.</title>
        <authorList>
            <person name="Ito N."/>
            <person name="Tsurumaru H."/>
            <person name="Shimizu A."/>
            <person name="Harada T."/>
            <person name="Hosoyama A."/>
            <person name="Horikawa H."/>
            <person name="Wakai S."/>
            <person name="Sasaki K."/>
            <person name="Nishijima K."/>
            <person name="Ataku H."/>
            <person name="Yamazaki J."/>
            <person name="Mise M."/>
            <person name="Yamazaki S."/>
            <person name="Tanikawa S."/>
            <person name="Harayama S."/>
            <person name="Fujita N."/>
        </authorList>
    </citation>
    <scope>NUCLEOTIDE SEQUENCE [LARGE SCALE GENOMIC DNA]</scope>
    <source>
        <strain evidence="11">KA1 ( NBRC 102054)</strain>
    </source>
</reference>
<dbReference type="PROSITE" id="PS50893">
    <property type="entry name" value="ABC_TRANSPORTER_2"/>
    <property type="match status" value="1"/>
</dbReference>
<organism evidence="10 11">
    <name type="scientific">Methanococcus maripaludis KA1</name>
    <dbReference type="NCBI Taxonomy" id="637914"/>
    <lineage>
        <taxon>Archaea</taxon>
        <taxon>Methanobacteriati</taxon>
        <taxon>Methanobacteriota</taxon>
        <taxon>Methanomada group</taxon>
        <taxon>Methanococci</taxon>
        <taxon>Methanococcales</taxon>
        <taxon>Methanococcaceae</taxon>
        <taxon>Methanococcus</taxon>
    </lineage>
</organism>
<evidence type="ECO:0000256" key="8">
    <source>
        <dbReference type="ARBA" id="ARBA00047936"/>
    </source>
</evidence>
<evidence type="ECO:0000313" key="11">
    <source>
        <dbReference type="Proteomes" id="UP000264208"/>
    </source>
</evidence>
<comment type="similarity">
    <text evidence="4">Belongs to the ABC transporter superfamily. Sulfate/tungstate importer (TC 3.A.1.6) family.</text>
</comment>
<dbReference type="RefSeq" id="WP_231856874.1">
    <property type="nucleotide sequence ID" value="NZ_AP011526.1"/>
</dbReference>
<sequence length="205" mass="23355">MGHSGAGKTTLLKILALINKPDSGKCLIDGKEVKWDMEFRRRITMVFQNPVMFNSTVYNNIAYGLKVRKYPKEEIKKRVEDVLEHIGLLSYKDRRAKSLSGGEKQRVALARALVIEPEVLLMDEPTANLDPSNSILIENIVKDTVKKYNTTIVLATHNLFQVKRLSDSTAHMYNGKIIEVGDTKKIFSNPKHELTKKFINGEMFY</sequence>
<protein>
    <recommendedName>
        <fullName evidence="7">Molybdate/tungstate import ATP-binding protein WtpC</fullName>
        <ecNumber evidence="6">7.3.2.6</ecNumber>
    </recommendedName>
</protein>
<evidence type="ECO:0000256" key="2">
    <source>
        <dbReference type="ARBA" id="ARBA00022741"/>
    </source>
</evidence>
<name>A0A2Z5PDI1_METMI</name>
<evidence type="ECO:0000256" key="1">
    <source>
        <dbReference type="ARBA" id="ARBA00022448"/>
    </source>
</evidence>
<evidence type="ECO:0000313" key="10">
    <source>
        <dbReference type="EMBL" id="BAP61209.1"/>
    </source>
</evidence>
<dbReference type="GeneID" id="41279503"/>
<feature type="domain" description="ABC transporter" evidence="9">
    <location>
        <begin position="1"/>
        <end position="199"/>
    </location>
</feature>
<accession>A0A2Z5PDI1</accession>
<dbReference type="Pfam" id="PF00005">
    <property type="entry name" value="ABC_tran"/>
    <property type="match status" value="1"/>
</dbReference>
<dbReference type="Proteomes" id="UP000264208">
    <property type="component" value="Chromosome"/>
</dbReference>
<dbReference type="SMART" id="SM00382">
    <property type="entry name" value="AAA"/>
    <property type="match status" value="1"/>
</dbReference>
<evidence type="ECO:0000256" key="5">
    <source>
        <dbReference type="ARBA" id="ARBA00038781"/>
    </source>
</evidence>
<dbReference type="GO" id="GO:0005524">
    <property type="term" value="F:ATP binding"/>
    <property type="evidence" value="ECO:0007669"/>
    <property type="project" value="UniProtKB-KW"/>
</dbReference>
<dbReference type="KEGG" id="mmak:MMKA1_10920"/>
<dbReference type="PANTHER" id="PTHR42781">
    <property type="entry name" value="SPERMIDINE/PUTRESCINE IMPORT ATP-BINDING PROTEIN POTA"/>
    <property type="match status" value="1"/>
</dbReference>
<evidence type="ECO:0000256" key="3">
    <source>
        <dbReference type="ARBA" id="ARBA00022840"/>
    </source>
</evidence>
<dbReference type="CDD" id="cd03260">
    <property type="entry name" value="ABC_PstB_phosphate_transporter"/>
    <property type="match status" value="1"/>
</dbReference>